<name>A0AAD4MJU1_9BILA</name>
<evidence type="ECO:0000313" key="2">
    <source>
        <dbReference type="EMBL" id="KAI1692322.1"/>
    </source>
</evidence>
<evidence type="ECO:0000313" key="3">
    <source>
        <dbReference type="Proteomes" id="UP001201812"/>
    </source>
</evidence>
<evidence type="ECO:0000256" key="1">
    <source>
        <dbReference type="SAM" id="Phobius"/>
    </source>
</evidence>
<keyword evidence="1" id="KW-1133">Transmembrane helix</keyword>
<dbReference type="AlphaFoldDB" id="A0AAD4MJU1"/>
<feature type="transmembrane region" description="Helical" evidence="1">
    <location>
        <begin position="12"/>
        <end position="33"/>
    </location>
</feature>
<comment type="caution">
    <text evidence="2">The sequence shown here is derived from an EMBL/GenBank/DDBJ whole genome shotgun (WGS) entry which is preliminary data.</text>
</comment>
<keyword evidence="3" id="KW-1185">Reference proteome</keyword>
<sequence length="182" mass="21198">MQIYNFHGGQYFFFLTLLCSVTASLAYISPFYFRTHPYMTMTAISDLEQRSPDVIERESPNMERLFLCTSNTSLAYNSPLYSRTKLLTTMDMITTPNSLSKYIGHMLTAVRGISHVNGFQNLLTRSKQQSMERQAEKTEHREIQQNTEMEPDTVKTSRRLYDHNRFFNPSLPSRVRPLYAEA</sequence>
<organism evidence="2 3">
    <name type="scientific">Ditylenchus destructor</name>
    <dbReference type="NCBI Taxonomy" id="166010"/>
    <lineage>
        <taxon>Eukaryota</taxon>
        <taxon>Metazoa</taxon>
        <taxon>Ecdysozoa</taxon>
        <taxon>Nematoda</taxon>
        <taxon>Chromadorea</taxon>
        <taxon>Rhabditida</taxon>
        <taxon>Tylenchina</taxon>
        <taxon>Tylenchomorpha</taxon>
        <taxon>Sphaerularioidea</taxon>
        <taxon>Anguinidae</taxon>
        <taxon>Anguininae</taxon>
        <taxon>Ditylenchus</taxon>
    </lineage>
</organism>
<reference evidence="2" key="1">
    <citation type="submission" date="2022-01" db="EMBL/GenBank/DDBJ databases">
        <title>Genome Sequence Resource for Two Populations of Ditylenchus destructor, the Migratory Endoparasitic Phytonematode.</title>
        <authorList>
            <person name="Zhang H."/>
            <person name="Lin R."/>
            <person name="Xie B."/>
        </authorList>
    </citation>
    <scope>NUCLEOTIDE SEQUENCE</scope>
    <source>
        <strain evidence="2">BazhouSP</strain>
    </source>
</reference>
<keyword evidence="1" id="KW-0812">Transmembrane</keyword>
<dbReference type="EMBL" id="JAKKPZ010000783">
    <property type="protein sequence ID" value="KAI1692322.1"/>
    <property type="molecule type" value="Genomic_DNA"/>
</dbReference>
<keyword evidence="1" id="KW-0472">Membrane</keyword>
<gene>
    <name evidence="2" type="ORF">DdX_21324</name>
</gene>
<dbReference type="Proteomes" id="UP001201812">
    <property type="component" value="Unassembled WGS sequence"/>
</dbReference>
<accession>A0AAD4MJU1</accession>
<proteinExistence type="predicted"/>
<protein>
    <submittedName>
        <fullName evidence="2">Uncharacterized protein</fullName>
    </submittedName>
</protein>